<dbReference type="EMBL" id="JAGFNK010000002">
    <property type="protein sequence ID" value="KAI9513190.1"/>
    <property type="molecule type" value="Genomic_DNA"/>
</dbReference>
<proteinExistence type="predicted"/>
<evidence type="ECO:0000313" key="2">
    <source>
        <dbReference type="Proteomes" id="UP001207468"/>
    </source>
</evidence>
<dbReference type="Proteomes" id="UP001207468">
    <property type="component" value="Unassembled WGS sequence"/>
</dbReference>
<name>A0ACC0UNM5_9AGAM</name>
<organism evidence="1 2">
    <name type="scientific">Russula earlei</name>
    <dbReference type="NCBI Taxonomy" id="71964"/>
    <lineage>
        <taxon>Eukaryota</taxon>
        <taxon>Fungi</taxon>
        <taxon>Dikarya</taxon>
        <taxon>Basidiomycota</taxon>
        <taxon>Agaricomycotina</taxon>
        <taxon>Agaricomycetes</taxon>
        <taxon>Russulales</taxon>
        <taxon>Russulaceae</taxon>
        <taxon>Russula</taxon>
    </lineage>
</organism>
<evidence type="ECO:0000313" key="1">
    <source>
        <dbReference type="EMBL" id="KAI9513190.1"/>
    </source>
</evidence>
<sequence>MQAANPLSSLPSPIRSRKFAPIPGFRIPPKPKPPPIEELTIRELRDLYDRNAKILATPAPSTSTYVPRIMAEQAKIEAQLVELEGMQDIQDGLELTHIGEDQPMPVDRAPEPPRPIEAKLRALEKFGSSFRQQNGDRVPGLSFEEAVELEQQAYAADLERKQRLLERRQKQGFVTVKGRTLTREEQEARIWAFMNYEPSESDLEDDDDSEDEDPSTWVKDIVEPDAEDLSDIIRVDTSRIYYNTFDEPRDCV</sequence>
<gene>
    <name evidence="1" type="ORF">F5148DRAFT_1156780</name>
</gene>
<protein>
    <submittedName>
        <fullName evidence="1">Uncharacterized protein</fullName>
    </submittedName>
</protein>
<accession>A0ACC0UNM5</accession>
<comment type="caution">
    <text evidence="1">The sequence shown here is derived from an EMBL/GenBank/DDBJ whole genome shotgun (WGS) entry which is preliminary data.</text>
</comment>
<reference evidence="1" key="1">
    <citation type="submission" date="2021-03" db="EMBL/GenBank/DDBJ databases">
        <title>Evolutionary priming and transition to the ectomycorrhizal habit in an iconic lineage of mushroom-forming fungi: is preadaptation a requirement?</title>
        <authorList>
            <consortium name="DOE Joint Genome Institute"/>
            <person name="Looney B.P."/>
            <person name="Miyauchi S."/>
            <person name="Morin E."/>
            <person name="Drula E."/>
            <person name="Courty P.E."/>
            <person name="Chicoki N."/>
            <person name="Fauchery L."/>
            <person name="Kohler A."/>
            <person name="Kuo A."/>
            <person name="LaButti K."/>
            <person name="Pangilinan J."/>
            <person name="Lipzen A."/>
            <person name="Riley R."/>
            <person name="Andreopoulos W."/>
            <person name="He G."/>
            <person name="Johnson J."/>
            <person name="Barry K.W."/>
            <person name="Grigoriev I.V."/>
            <person name="Nagy L."/>
            <person name="Hibbett D."/>
            <person name="Henrissat B."/>
            <person name="Matheny P.B."/>
            <person name="Labbe J."/>
            <person name="Martin A.F."/>
        </authorList>
    </citation>
    <scope>NUCLEOTIDE SEQUENCE</scope>
    <source>
        <strain evidence="1">BPL698</strain>
    </source>
</reference>
<keyword evidence="2" id="KW-1185">Reference proteome</keyword>